<sequence length="105" mass="10901">MLVIPGCPNSGTAKELFDTALGLEGITNAVEVREITTQDQAERYDFHGSPSFSLEGTDLFASTAAPAVACRVYPTASGLAGQPEIGELRRAIRAALPAAAPNARA</sequence>
<reference evidence="1 2" key="1">
    <citation type="submission" date="2023-07" db="EMBL/GenBank/DDBJ databases">
        <title>Sequencing the genomes of 1000 actinobacteria strains.</title>
        <authorList>
            <person name="Klenk H.-P."/>
        </authorList>
    </citation>
    <scope>NUCLEOTIDE SEQUENCE [LARGE SCALE GENOMIC DNA]</scope>
    <source>
        <strain evidence="1 2">DSM 20167</strain>
    </source>
</reference>
<organism evidence="1 2">
    <name type="scientific">Paeniglutamicibacter sulfureus</name>
    <dbReference type="NCBI Taxonomy" id="43666"/>
    <lineage>
        <taxon>Bacteria</taxon>
        <taxon>Bacillati</taxon>
        <taxon>Actinomycetota</taxon>
        <taxon>Actinomycetes</taxon>
        <taxon>Micrococcales</taxon>
        <taxon>Micrococcaceae</taxon>
        <taxon>Paeniglutamicibacter</taxon>
    </lineage>
</organism>
<comment type="caution">
    <text evidence="1">The sequence shown here is derived from an EMBL/GenBank/DDBJ whole genome shotgun (WGS) entry which is preliminary data.</text>
</comment>
<name>A0ABU2BLJ0_9MICC</name>
<protein>
    <recommendedName>
        <fullName evidence="3">Thioredoxin family protein</fullName>
    </recommendedName>
</protein>
<evidence type="ECO:0000313" key="1">
    <source>
        <dbReference type="EMBL" id="MDR7359111.1"/>
    </source>
</evidence>
<gene>
    <name evidence="1" type="ORF">J2S64_002802</name>
</gene>
<keyword evidence="2" id="KW-1185">Reference proteome</keyword>
<proteinExistence type="predicted"/>
<evidence type="ECO:0000313" key="2">
    <source>
        <dbReference type="Proteomes" id="UP001183817"/>
    </source>
</evidence>
<dbReference type="EMBL" id="JAVDYI010000001">
    <property type="protein sequence ID" value="MDR7359111.1"/>
    <property type="molecule type" value="Genomic_DNA"/>
</dbReference>
<dbReference type="Proteomes" id="UP001183817">
    <property type="component" value="Unassembled WGS sequence"/>
</dbReference>
<accession>A0ABU2BLJ0</accession>
<dbReference type="RefSeq" id="WP_310291350.1">
    <property type="nucleotide sequence ID" value="NZ_BAAAWO010000001.1"/>
</dbReference>
<evidence type="ECO:0008006" key="3">
    <source>
        <dbReference type="Google" id="ProtNLM"/>
    </source>
</evidence>